<protein>
    <submittedName>
        <fullName evidence="11">CCR4-NOT transcription complex subunit 3</fullName>
    </submittedName>
</protein>
<dbReference type="GO" id="GO:0005634">
    <property type="term" value="C:nucleus"/>
    <property type="evidence" value="ECO:0007669"/>
    <property type="project" value="UniProtKB-SubCell"/>
</dbReference>
<keyword evidence="4" id="KW-0963">Cytoplasm</keyword>
<feature type="compositionally biased region" description="Low complexity" evidence="9">
    <location>
        <begin position="160"/>
        <end position="175"/>
    </location>
</feature>
<gene>
    <name evidence="11" type="ORF">TraAM80_00231</name>
</gene>
<comment type="caution">
    <text evidence="11">The sequence shown here is derived from an EMBL/GenBank/DDBJ whole genome shotgun (WGS) entry which is preliminary data.</text>
</comment>
<organism evidence="11 12">
    <name type="scientific">Trypanosoma rangeli</name>
    <dbReference type="NCBI Taxonomy" id="5698"/>
    <lineage>
        <taxon>Eukaryota</taxon>
        <taxon>Discoba</taxon>
        <taxon>Euglenozoa</taxon>
        <taxon>Kinetoplastea</taxon>
        <taxon>Metakinetoplastina</taxon>
        <taxon>Trypanosomatida</taxon>
        <taxon>Trypanosomatidae</taxon>
        <taxon>Trypanosoma</taxon>
        <taxon>Herpetosoma</taxon>
    </lineage>
</organism>
<evidence type="ECO:0000256" key="4">
    <source>
        <dbReference type="ARBA" id="ARBA00022490"/>
    </source>
</evidence>
<evidence type="ECO:0000256" key="1">
    <source>
        <dbReference type="ARBA" id="ARBA00004123"/>
    </source>
</evidence>
<dbReference type="GO" id="GO:0005737">
    <property type="term" value="C:cytoplasm"/>
    <property type="evidence" value="ECO:0007669"/>
    <property type="project" value="UniProtKB-SubCell"/>
</dbReference>
<feature type="region of interest" description="Disordered" evidence="9">
    <location>
        <begin position="143"/>
        <end position="175"/>
    </location>
</feature>
<dbReference type="AlphaFoldDB" id="A0A422P4P6"/>
<reference evidence="11 12" key="1">
    <citation type="journal article" date="2018" name="BMC Genomics">
        <title>Genomic comparison of Trypanosoma conorhini and Trypanosoma rangeli to Trypanosoma cruzi strains of high and low virulence.</title>
        <authorList>
            <person name="Bradwell K.R."/>
            <person name="Koparde V.N."/>
            <person name="Matveyev A.V."/>
            <person name="Serrano M.G."/>
            <person name="Alves J.M."/>
            <person name="Parikh H."/>
            <person name="Huang B."/>
            <person name="Lee V."/>
            <person name="Espinosa-Alvarez O."/>
            <person name="Ortiz P.A."/>
            <person name="Costa-Martins A.G."/>
            <person name="Teixeira M.M."/>
            <person name="Buck G.A."/>
        </authorList>
    </citation>
    <scope>NUCLEOTIDE SEQUENCE [LARGE SCALE GENOMIC DNA]</scope>
    <source>
        <strain evidence="11 12">AM80</strain>
    </source>
</reference>
<keyword evidence="12" id="KW-1185">Reference proteome</keyword>
<evidence type="ECO:0000256" key="2">
    <source>
        <dbReference type="ARBA" id="ARBA00004496"/>
    </source>
</evidence>
<keyword evidence="5" id="KW-0678">Repressor</keyword>
<dbReference type="OrthoDB" id="249757at2759"/>
<dbReference type="Proteomes" id="UP000283634">
    <property type="component" value="Unassembled WGS sequence"/>
</dbReference>
<dbReference type="InterPro" id="IPR007207">
    <property type="entry name" value="Not_N"/>
</dbReference>
<comment type="similarity">
    <text evidence="3">Belongs to the CNOT2/3/5 family.</text>
</comment>
<keyword evidence="8" id="KW-0539">Nucleus</keyword>
<keyword evidence="6" id="KW-0805">Transcription regulation</keyword>
<evidence type="ECO:0000313" key="12">
    <source>
        <dbReference type="Proteomes" id="UP000283634"/>
    </source>
</evidence>
<dbReference type="PANTHER" id="PTHR23326">
    <property type="entry name" value="CCR4 NOT-RELATED"/>
    <property type="match status" value="1"/>
</dbReference>
<evidence type="ECO:0000256" key="9">
    <source>
        <dbReference type="SAM" id="MobiDB-lite"/>
    </source>
</evidence>
<evidence type="ECO:0000256" key="3">
    <source>
        <dbReference type="ARBA" id="ARBA00007682"/>
    </source>
</evidence>
<evidence type="ECO:0000256" key="8">
    <source>
        <dbReference type="ARBA" id="ARBA00023242"/>
    </source>
</evidence>
<name>A0A422P4P6_TRYRA</name>
<evidence type="ECO:0000259" key="10">
    <source>
        <dbReference type="Pfam" id="PF04065"/>
    </source>
</evidence>
<dbReference type="Pfam" id="PF04065">
    <property type="entry name" value="Not3"/>
    <property type="match status" value="1"/>
</dbReference>
<dbReference type="RefSeq" id="XP_029242911.1">
    <property type="nucleotide sequence ID" value="XM_029377315.1"/>
</dbReference>
<dbReference type="GO" id="GO:0006355">
    <property type="term" value="P:regulation of DNA-templated transcription"/>
    <property type="evidence" value="ECO:0007669"/>
    <property type="project" value="InterPro"/>
</dbReference>
<dbReference type="EMBL" id="MKGL01000003">
    <property type="protein sequence ID" value="RNF12681.1"/>
    <property type="molecule type" value="Genomic_DNA"/>
</dbReference>
<evidence type="ECO:0000313" key="11">
    <source>
        <dbReference type="EMBL" id="RNF12681.1"/>
    </source>
</evidence>
<proteinExistence type="inferred from homology"/>
<evidence type="ECO:0000256" key="7">
    <source>
        <dbReference type="ARBA" id="ARBA00023163"/>
    </source>
</evidence>
<accession>A0A422P4P6</accession>
<keyword evidence="7" id="KW-0804">Transcription</keyword>
<dbReference type="GO" id="GO:0030015">
    <property type="term" value="C:CCR4-NOT core complex"/>
    <property type="evidence" value="ECO:0007669"/>
    <property type="project" value="InterPro"/>
</dbReference>
<comment type="subcellular location">
    <subcellularLocation>
        <location evidence="2">Cytoplasm</location>
    </subcellularLocation>
    <subcellularLocation>
        <location evidence="1">Nucleus</location>
    </subcellularLocation>
</comment>
<dbReference type="GeneID" id="40324164"/>
<dbReference type="InterPro" id="IPR040168">
    <property type="entry name" value="Not2/3/5"/>
</dbReference>
<sequence>MTNSKKVQQEIDRLLRRTQDGIESYEVQYNKFLKADTPQSKARLEGDLKREIKKLQRFRDSIKAMIITPEVKDKKALELHQKSIEEKMEVFKSCERETKTKAYSKEALLAASPHKTPQAHTEAWLKAAMEDARKQIEIIEYDVERNTRGNHGRGKGAGPAEASAAAEASVSSRKA</sequence>
<feature type="domain" description="CCR4-Not complex component Not N-terminal" evidence="10">
    <location>
        <begin position="4"/>
        <end position="155"/>
    </location>
</feature>
<evidence type="ECO:0000256" key="5">
    <source>
        <dbReference type="ARBA" id="ARBA00022491"/>
    </source>
</evidence>
<evidence type="ECO:0000256" key="6">
    <source>
        <dbReference type="ARBA" id="ARBA00023015"/>
    </source>
</evidence>